<comment type="caution">
    <text evidence="1">The sequence shown here is derived from an EMBL/GenBank/DDBJ whole genome shotgun (WGS) entry which is preliminary data.</text>
</comment>
<name>A0ACC3CD44_PYRYE</name>
<reference evidence="1" key="1">
    <citation type="submission" date="2019-11" db="EMBL/GenBank/DDBJ databases">
        <title>Nori genome reveals adaptations in red seaweeds to the harsh intertidal environment.</title>
        <authorList>
            <person name="Wang D."/>
            <person name="Mao Y."/>
        </authorList>
    </citation>
    <scope>NUCLEOTIDE SEQUENCE</scope>
    <source>
        <tissue evidence="1">Gametophyte</tissue>
    </source>
</reference>
<organism evidence="1 2">
    <name type="scientific">Pyropia yezoensis</name>
    <name type="common">Susabi-nori</name>
    <name type="synonym">Porphyra yezoensis</name>
    <dbReference type="NCBI Taxonomy" id="2788"/>
    <lineage>
        <taxon>Eukaryota</taxon>
        <taxon>Rhodophyta</taxon>
        <taxon>Bangiophyceae</taxon>
        <taxon>Bangiales</taxon>
        <taxon>Bangiaceae</taxon>
        <taxon>Pyropia</taxon>
    </lineage>
</organism>
<sequence length="671" mass="70725">MAAEMAKWEAETAADGEEDPSVKDEEDDNTEGAAEGGLYRRPCSGSSAKYGSEDGAYHGGGVFSRLLRRVRGDGGDALLRTRKEPHPSRKRRIVRVRRQRDDALVRLSAGFRCRTGWEPLAGLDKTNQDAVMLLLPFGPDDRSSLFGVLDGHGRHGHHVSFFVARQLELRIAAGLSAGLPIDAVFRSACAGADARLMATAPFDTDMSGSTAVFALVRDDDLYVGNVGDSRAVLGRVVPPRPRRLPGAARPVGEAVAASVPASFPPSTTLPIQLKPATYFGNALGGQNALARRHTPTSSPSADGCSATLSEVSSTLSMTPCSSVTRTASAGGTPLCSGSGAEATRRQRWRPPHAPRDASCKVEADRLLPTEHAVRTTSTRTEDGTGASGAGALPRKHTLSALSPRALLRNRDASPAPPPPAASASAVVPSNLALAPAADLVASLMPPSPPRYEAVGLSWDHKPSRPDERKRILAAGGRVERWNATALHDLPSESEASAANSIQSGEAATDADVTTVSTIDAPPPPADDEEEEDSAIAGPERVWLSDRRLPGLALSRAFGDGVAKSVGVTAVPDVTHLRLTPADAFVILASDGVWDWVPSSEAVRFVGARRQRKEPPQAVAEALVRLAARRWAVRDAVTDDITAVVVYFDYAAGETGGAAPPSFFLQPRTEGD</sequence>
<dbReference type="Proteomes" id="UP000798662">
    <property type="component" value="Chromosome 3"/>
</dbReference>
<accession>A0ACC3CD44</accession>
<proteinExistence type="predicted"/>
<protein>
    <submittedName>
        <fullName evidence="1">Uncharacterized protein</fullName>
    </submittedName>
</protein>
<gene>
    <name evidence="1" type="ORF">I4F81_010376</name>
</gene>
<dbReference type="EMBL" id="CM020620">
    <property type="protein sequence ID" value="KAK1867879.1"/>
    <property type="molecule type" value="Genomic_DNA"/>
</dbReference>
<evidence type="ECO:0000313" key="2">
    <source>
        <dbReference type="Proteomes" id="UP000798662"/>
    </source>
</evidence>
<keyword evidence="2" id="KW-1185">Reference proteome</keyword>
<evidence type="ECO:0000313" key="1">
    <source>
        <dbReference type="EMBL" id="KAK1867879.1"/>
    </source>
</evidence>